<keyword evidence="3" id="KW-1185">Reference proteome</keyword>
<dbReference type="RefSeq" id="WP_093995157.1">
    <property type="nucleotide sequence ID" value="NZ_FXYD01000001.1"/>
</dbReference>
<organism evidence="2 3">
    <name type="scientific">Octadecabacter ascidiaceicola</name>
    <dbReference type="NCBI Taxonomy" id="1655543"/>
    <lineage>
        <taxon>Bacteria</taxon>
        <taxon>Pseudomonadati</taxon>
        <taxon>Pseudomonadota</taxon>
        <taxon>Alphaproteobacteria</taxon>
        <taxon>Rhodobacterales</taxon>
        <taxon>Roseobacteraceae</taxon>
        <taxon>Octadecabacter</taxon>
    </lineage>
</organism>
<dbReference type="SUPFAM" id="SSF51294">
    <property type="entry name" value="Hedgehog/intein (Hint) domain"/>
    <property type="match status" value="1"/>
</dbReference>
<dbReference type="AlphaFoldDB" id="A0A238JPV5"/>
<gene>
    <name evidence="2" type="ORF">OCA8868_00747</name>
</gene>
<evidence type="ECO:0000313" key="2">
    <source>
        <dbReference type="EMBL" id="SMX32483.1"/>
    </source>
</evidence>
<dbReference type="InterPro" id="IPR036844">
    <property type="entry name" value="Hint_dom_sf"/>
</dbReference>
<sequence>MSDTARNTIAVFSSDLFVVTDGVAEGEGIAFMDELVLDDVYQLTTDTPRKALTYEKGDGSAFVIARDTEIGTPGNLLYLDSVITLMAPDSTTYEALILVEVESDEAAEIYLMPLATLKAEYDYRLVGADRETAAAKFGDVACVRFAKGTHITLASGEQVPIEDLKIGDRALTRDAGPQEIRWIGETTLRAVGDYAPVVISEGALFNTRDLVLSPDHRLFIYQREDHLGAGRSEVLVKVRHLINDDTVYQKDGGFYEFYQILFDDHQIIYAEGIAAETLLVDARTRAALPAEAGAADHMDAPHRDFEVTESLANRPDIVSLLKKASSS</sequence>
<dbReference type="EMBL" id="FXYD01000001">
    <property type="protein sequence ID" value="SMX32483.1"/>
    <property type="molecule type" value="Genomic_DNA"/>
</dbReference>
<dbReference type="Proteomes" id="UP000203464">
    <property type="component" value="Unassembled WGS sequence"/>
</dbReference>
<name>A0A238JPV5_9RHOB</name>
<dbReference type="Gene3D" id="2.170.16.10">
    <property type="entry name" value="Hedgehog/Intein (Hint) domain"/>
    <property type="match status" value="1"/>
</dbReference>
<dbReference type="CDD" id="cd00081">
    <property type="entry name" value="Hint"/>
    <property type="match status" value="1"/>
</dbReference>
<dbReference type="InterPro" id="IPR028992">
    <property type="entry name" value="Hedgehog/Intein_dom"/>
</dbReference>
<proteinExistence type="predicted"/>
<feature type="domain" description="Hedgehog/Intein (Hint)" evidence="1">
    <location>
        <begin position="145"/>
        <end position="280"/>
    </location>
</feature>
<dbReference type="Pfam" id="PF13403">
    <property type="entry name" value="Hint_2"/>
    <property type="match status" value="1"/>
</dbReference>
<accession>A0A238JPV5</accession>
<protein>
    <recommendedName>
        <fullName evidence="1">Hedgehog/Intein (Hint) domain-containing protein</fullName>
    </recommendedName>
</protein>
<dbReference type="OrthoDB" id="6305173at2"/>
<evidence type="ECO:0000313" key="3">
    <source>
        <dbReference type="Proteomes" id="UP000203464"/>
    </source>
</evidence>
<reference evidence="3" key="1">
    <citation type="submission" date="2017-05" db="EMBL/GenBank/DDBJ databases">
        <authorList>
            <person name="Rodrigo-Torres L."/>
            <person name="Arahal R. D."/>
            <person name="Lucena T."/>
        </authorList>
    </citation>
    <scope>NUCLEOTIDE SEQUENCE [LARGE SCALE GENOMIC DNA]</scope>
    <source>
        <strain evidence="3">CECT 8868</strain>
    </source>
</reference>
<evidence type="ECO:0000259" key="1">
    <source>
        <dbReference type="Pfam" id="PF13403"/>
    </source>
</evidence>